<keyword evidence="12 21" id="KW-1133">Transmembrane helix</keyword>
<dbReference type="InterPro" id="IPR000742">
    <property type="entry name" value="EGF"/>
</dbReference>
<dbReference type="InterPro" id="IPR000152">
    <property type="entry name" value="EGF-type_Asp/Asn_hydroxyl_site"/>
</dbReference>
<evidence type="ECO:0000313" key="26">
    <source>
        <dbReference type="Proteomes" id="UP001159364"/>
    </source>
</evidence>
<proteinExistence type="predicted"/>
<evidence type="ECO:0000256" key="21">
    <source>
        <dbReference type="SAM" id="Phobius"/>
    </source>
</evidence>
<dbReference type="PANTHER" id="PTHR27005">
    <property type="entry name" value="WALL-ASSOCIATED RECEPTOR KINASE-LIKE 21"/>
    <property type="match status" value="1"/>
</dbReference>
<protein>
    <submittedName>
        <fullName evidence="25">Uncharacterized protein</fullName>
    </submittedName>
</protein>
<dbReference type="InterPro" id="IPR025287">
    <property type="entry name" value="WAK_GUB"/>
</dbReference>
<dbReference type="CDD" id="cd00054">
    <property type="entry name" value="EGF_CA"/>
    <property type="match status" value="1"/>
</dbReference>
<evidence type="ECO:0000256" key="17">
    <source>
        <dbReference type="ARBA" id="ARBA00047951"/>
    </source>
</evidence>
<evidence type="ECO:0000256" key="9">
    <source>
        <dbReference type="ARBA" id="ARBA00022741"/>
    </source>
</evidence>
<dbReference type="InterPro" id="IPR018097">
    <property type="entry name" value="EGF_Ca-bd_CS"/>
</dbReference>
<keyword evidence="5" id="KW-0808">Transferase</keyword>
<dbReference type="PROSITE" id="PS01187">
    <property type="entry name" value="EGF_CA"/>
    <property type="match status" value="1"/>
</dbReference>
<keyword evidence="3 19" id="KW-0245">EGF-like domain</keyword>
<evidence type="ECO:0000256" key="12">
    <source>
        <dbReference type="ARBA" id="ARBA00022989"/>
    </source>
</evidence>
<keyword evidence="7 22" id="KW-0732">Signal</keyword>
<dbReference type="CDD" id="cd14066">
    <property type="entry name" value="STKc_IRAK"/>
    <property type="match status" value="1"/>
</dbReference>
<evidence type="ECO:0000256" key="20">
    <source>
        <dbReference type="PROSITE-ProRule" id="PRU10141"/>
    </source>
</evidence>
<gene>
    <name evidence="25" type="ORF">K2173_026833</name>
</gene>
<comment type="caution">
    <text evidence="19">Lacks conserved residue(s) required for the propagation of feature annotation.</text>
</comment>
<evidence type="ECO:0000256" key="8">
    <source>
        <dbReference type="ARBA" id="ARBA00022737"/>
    </source>
</evidence>
<feature type="binding site" evidence="20">
    <location>
        <position position="441"/>
    </location>
    <ligand>
        <name>ATP</name>
        <dbReference type="ChEBI" id="CHEBI:30616"/>
    </ligand>
</feature>
<evidence type="ECO:0000259" key="24">
    <source>
        <dbReference type="PROSITE" id="PS50026"/>
    </source>
</evidence>
<dbReference type="FunFam" id="2.10.25.10:FF:000038">
    <property type="entry name" value="Fibrillin 2"/>
    <property type="match status" value="1"/>
</dbReference>
<comment type="catalytic activity">
    <reaction evidence="17">
        <text>L-threonyl-[protein] + ATP = O-phospho-L-threonyl-[protein] + ADP + H(+)</text>
        <dbReference type="Rhea" id="RHEA:46608"/>
        <dbReference type="Rhea" id="RHEA-COMP:11060"/>
        <dbReference type="Rhea" id="RHEA-COMP:11605"/>
        <dbReference type="ChEBI" id="CHEBI:15378"/>
        <dbReference type="ChEBI" id="CHEBI:30013"/>
        <dbReference type="ChEBI" id="CHEBI:30616"/>
        <dbReference type="ChEBI" id="CHEBI:61977"/>
        <dbReference type="ChEBI" id="CHEBI:456216"/>
    </reaction>
</comment>
<dbReference type="PROSITE" id="PS00108">
    <property type="entry name" value="PROTEIN_KINASE_ST"/>
    <property type="match status" value="1"/>
</dbReference>
<dbReference type="SMART" id="SM00220">
    <property type="entry name" value="S_TKc"/>
    <property type="match status" value="1"/>
</dbReference>
<evidence type="ECO:0000256" key="10">
    <source>
        <dbReference type="ARBA" id="ARBA00022777"/>
    </source>
</evidence>
<evidence type="ECO:0000256" key="2">
    <source>
        <dbReference type="ARBA" id="ARBA00022527"/>
    </source>
</evidence>
<evidence type="ECO:0000256" key="7">
    <source>
        <dbReference type="ARBA" id="ARBA00022729"/>
    </source>
</evidence>
<comment type="function">
    <text evidence="18">Serine/threonine-protein kinase that may function as a signaling receptor of extracellular matrix component. Binding to pectin may have significance in the control of cell expansion, morphogenesis and development.</text>
</comment>
<dbReference type="GO" id="GO:0005509">
    <property type="term" value="F:calcium ion binding"/>
    <property type="evidence" value="ECO:0007669"/>
    <property type="project" value="InterPro"/>
</dbReference>
<reference evidence="25 26" key="1">
    <citation type="submission" date="2021-09" db="EMBL/GenBank/DDBJ databases">
        <title>Genomic insights and catalytic innovation underlie evolution of tropane alkaloids biosynthesis.</title>
        <authorList>
            <person name="Wang Y.-J."/>
            <person name="Tian T."/>
            <person name="Huang J.-P."/>
            <person name="Huang S.-X."/>
        </authorList>
    </citation>
    <scope>NUCLEOTIDE SEQUENCE [LARGE SCALE GENOMIC DNA]</scope>
    <source>
        <strain evidence="25">KIB-2018</strain>
        <tissue evidence="25">Leaf</tissue>
    </source>
</reference>
<keyword evidence="11 20" id="KW-0067">ATP-binding</keyword>
<dbReference type="InterPro" id="IPR013695">
    <property type="entry name" value="WAK"/>
</dbReference>
<evidence type="ECO:0000256" key="11">
    <source>
        <dbReference type="ARBA" id="ARBA00022840"/>
    </source>
</evidence>
<dbReference type="InterPro" id="IPR001881">
    <property type="entry name" value="EGF-like_Ca-bd_dom"/>
</dbReference>
<feature type="transmembrane region" description="Helical" evidence="21">
    <location>
        <begin position="339"/>
        <end position="364"/>
    </location>
</feature>
<evidence type="ECO:0000256" key="3">
    <source>
        <dbReference type="ARBA" id="ARBA00022536"/>
    </source>
</evidence>
<dbReference type="InterPro" id="IPR008271">
    <property type="entry name" value="Ser/Thr_kinase_AS"/>
</dbReference>
<name>A0AAV8TXB4_9ROSI</name>
<dbReference type="FunFam" id="1.10.510.10:FF:000084">
    <property type="entry name" value="Wall-associated receptor kinase 2"/>
    <property type="match status" value="1"/>
</dbReference>
<dbReference type="InterPro" id="IPR017441">
    <property type="entry name" value="Protein_kinase_ATP_BS"/>
</dbReference>
<evidence type="ECO:0000256" key="13">
    <source>
        <dbReference type="ARBA" id="ARBA00023136"/>
    </source>
</evidence>
<evidence type="ECO:0000256" key="6">
    <source>
        <dbReference type="ARBA" id="ARBA00022692"/>
    </source>
</evidence>
<comment type="caution">
    <text evidence="25">The sequence shown here is derived from an EMBL/GenBank/DDBJ whole genome shotgun (WGS) entry which is preliminary data.</text>
</comment>
<keyword evidence="6 21" id="KW-0812">Transmembrane</keyword>
<comment type="subcellular location">
    <subcellularLocation>
        <location evidence="1">Membrane</location>
        <topology evidence="1">Single-pass type I membrane protein</topology>
    </subcellularLocation>
</comment>
<evidence type="ECO:0000256" key="4">
    <source>
        <dbReference type="ARBA" id="ARBA00022553"/>
    </source>
</evidence>
<evidence type="ECO:0000256" key="16">
    <source>
        <dbReference type="ARBA" id="ARBA00047558"/>
    </source>
</evidence>
<keyword evidence="8" id="KW-0677">Repeat</keyword>
<dbReference type="InterPro" id="IPR045274">
    <property type="entry name" value="WAK-like"/>
</dbReference>
<keyword evidence="13 21" id="KW-0472">Membrane</keyword>
<dbReference type="InterPro" id="IPR011009">
    <property type="entry name" value="Kinase-like_dom_sf"/>
</dbReference>
<dbReference type="Pfam" id="PF07645">
    <property type="entry name" value="EGF_CA"/>
    <property type="match status" value="1"/>
</dbReference>
<dbReference type="Pfam" id="PF08488">
    <property type="entry name" value="WAK"/>
    <property type="match status" value="1"/>
</dbReference>
<dbReference type="SUPFAM" id="SSF56112">
    <property type="entry name" value="Protein kinase-like (PK-like)"/>
    <property type="match status" value="1"/>
</dbReference>
<dbReference type="FunFam" id="3.30.200.20:FF:000043">
    <property type="entry name" value="Wall-associated receptor kinase 2"/>
    <property type="match status" value="1"/>
</dbReference>
<dbReference type="SMART" id="SM00179">
    <property type="entry name" value="EGF_CA"/>
    <property type="match status" value="1"/>
</dbReference>
<feature type="domain" description="EGF-like" evidence="24">
    <location>
        <begin position="289"/>
        <end position="324"/>
    </location>
</feature>
<keyword evidence="14" id="KW-1015">Disulfide bond</keyword>
<organism evidence="25 26">
    <name type="scientific">Erythroxylum novogranatense</name>
    <dbReference type="NCBI Taxonomy" id="1862640"/>
    <lineage>
        <taxon>Eukaryota</taxon>
        <taxon>Viridiplantae</taxon>
        <taxon>Streptophyta</taxon>
        <taxon>Embryophyta</taxon>
        <taxon>Tracheophyta</taxon>
        <taxon>Spermatophyta</taxon>
        <taxon>Magnoliopsida</taxon>
        <taxon>eudicotyledons</taxon>
        <taxon>Gunneridae</taxon>
        <taxon>Pentapetalae</taxon>
        <taxon>rosids</taxon>
        <taxon>fabids</taxon>
        <taxon>Malpighiales</taxon>
        <taxon>Erythroxylaceae</taxon>
        <taxon>Erythroxylum</taxon>
    </lineage>
</organism>
<dbReference type="GO" id="GO:0007166">
    <property type="term" value="P:cell surface receptor signaling pathway"/>
    <property type="evidence" value="ECO:0007669"/>
    <property type="project" value="InterPro"/>
</dbReference>
<dbReference type="Gene3D" id="3.30.200.20">
    <property type="entry name" value="Phosphorylase Kinase, domain 1"/>
    <property type="match status" value="1"/>
</dbReference>
<feature type="chain" id="PRO_5043350469" evidence="22">
    <location>
        <begin position="25"/>
        <end position="739"/>
    </location>
</feature>
<evidence type="ECO:0000256" key="5">
    <source>
        <dbReference type="ARBA" id="ARBA00022679"/>
    </source>
</evidence>
<accession>A0AAV8TXB4</accession>
<dbReference type="EMBL" id="JAIWQS010000002">
    <property type="protein sequence ID" value="KAJ8771656.1"/>
    <property type="molecule type" value="Genomic_DNA"/>
</dbReference>
<keyword evidence="15" id="KW-0325">Glycoprotein</keyword>
<evidence type="ECO:0000313" key="25">
    <source>
        <dbReference type="EMBL" id="KAJ8771656.1"/>
    </source>
</evidence>
<dbReference type="Pfam" id="PF13947">
    <property type="entry name" value="GUB_WAK_bind"/>
    <property type="match status" value="1"/>
</dbReference>
<dbReference type="PROSITE" id="PS50026">
    <property type="entry name" value="EGF_3"/>
    <property type="match status" value="1"/>
</dbReference>
<dbReference type="Pfam" id="PF07714">
    <property type="entry name" value="PK_Tyr_Ser-Thr"/>
    <property type="match status" value="1"/>
</dbReference>
<dbReference type="PROSITE" id="PS00010">
    <property type="entry name" value="ASX_HYDROXYL"/>
    <property type="match status" value="1"/>
</dbReference>
<evidence type="ECO:0000259" key="23">
    <source>
        <dbReference type="PROSITE" id="PS50011"/>
    </source>
</evidence>
<keyword evidence="26" id="KW-1185">Reference proteome</keyword>
<evidence type="ECO:0000256" key="22">
    <source>
        <dbReference type="SAM" id="SignalP"/>
    </source>
</evidence>
<dbReference type="PROSITE" id="PS50011">
    <property type="entry name" value="PROTEIN_KINASE_DOM"/>
    <property type="match status" value="1"/>
</dbReference>
<dbReference type="Gene3D" id="2.10.25.10">
    <property type="entry name" value="Laminin"/>
    <property type="match status" value="2"/>
</dbReference>
<keyword evidence="4" id="KW-0597">Phosphoprotein</keyword>
<dbReference type="InterPro" id="IPR000719">
    <property type="entry name" value="Prot_kinase_dom"/>
</dbReference>
<evidence type="ECO:0000256" key="18">
    <source>
        <dbReference type="ARBA" id="ARBA00058961"/>
    </source>
</evidence>
<comment type="catalytic activity">
    <reaction evidence="16">
        <text>L-seryl-[protein] + ATP = O-phospho-L-seryl-[protein] + ADP + H(+)</text>
        <dbReference type="Rhea" id="RHEA:17989"/>
        <dbReference type="Rhea" id="RHEA-COMP:9863"/>
        <dbReference type="Rhea" id="RHEA-COMP:11604"/>
        <dbReference type="ChEBI" id="CHEBI:15378"/>
        <dbReference type="ChEBI" id="CHEBI:29999"/>
        <dbReference type="ChEBI" id="CHEBI:30616"/>
        <dbReference type="ChEBI" id="CHEBI:83421"/>
        <dbReference type="ChEBI" id="CHEBI:456216"/>
    </reaction>
</comment>
<dbReference type="PANTHER" id="PTHR27005:SF511">
    <property type="entry name" value="WALL-ASSOCIATED RECEPTOR KINASE 1-RELATED"/>
    <property type="match status" value="1"/>
</dbReference>
<keyword evidence="9 20" id="KW-0547">Nucleotide-binding</keyword>
<dbReference type="PROSITE" id="PS00107">
    <property type="entry name" value="PROTEIN_KINASE_ATP"/>
    <property type="match status" value="1"/>
</dbReference>
<keyword evidence="10" id="KW-0418">Kinase</keyword>
<dbReference type="AlphaFoldDB" id="A0AAV8TXB4"/>
<evidence type="ECO:0000256" key="19">
    <source>
        <dbReference type="PROSITE-ProRule" id="PRU00076"/>
    </source>
</evidence>
<evidence type="ECO:0000256" key="14">
    <source>
        <dbReference type="ARBA" id="ARBA00023157"/>
    </source>
</evidence>
<dbReference type="GO" id="GO:0030247">
    <property type="term" value="F:polysaccharide binding"/>
    <property type="evidence" value="ECO:0007669"/>
    <property type="project" value="InterPro"/>
</dbReference>
<dbReference type="Proteomes" id="UP001159364">
    <property type="component" value="Linkage Group LG02"/>
</dbReference>
<dbReference type="GO" id="GO:0005524">
    <property type="term" value="F:ATP binding"/>
    <property type="evidence" value="ECO:0007669"/>
    <property type="project" value="UniProtKB-UniRule"/>
</dbReference>
<dbReference type="SUPFAM" id="SSF57196">
    <property type="entry name" value="EGF/Laminin"/>
    <property type="match status" value="1"/>
</dbReference>
<dbReference type="Gene3D" id="1.10.510.10">
    <property type="entry name" value="Transferase(Phosphotransferase) domain 1"/>
    <property type="match status" value="1"/>
</dbReference>
<evidence type="ECO:0000256" key="1">
    <source>
        <dbReference type="ARBA" id="ARBA00004479"/>
    </source>
</evidence>
<dbReference type="GO" id="GO:0005886">
    <property type="term" value="C:plasma membrane"/>
    <property type="evidence" value="ECO:0007669"/>
    <property type="project" value="TreeGrafter"/>
</dbReference>
<dbReference type="GO" id="GO:0004674">
    <property type="term" value="F:protein serine/threonine kinase activity"/>
    <property type="evidence" value="ECO:0007669"/>
    <property type="project" value="UniProtKB-KW"/>
</dbReference>
<dbReference type="InterPro" id="IPR049883">
    <property type="entry name" value="NOTCH1_EGF-like"/>
</dbReference>
<sequence>MCFLVLVVGIVQACTFLLLPTTQALDQLEASQLAMPGCKSRCGSVNIPYPFGMDSPRCYLNENFIINCTNNSSPFLWNSNIPVTNITTYGQLNVHTYHAAECFNSSGRIEELYKWPHLQLSKFKISKTNKFTVIGCDSYGYLRGTRGDKNYSSGCITTCYNSSFIDTSSCSGSGCCQMEIPDGLQNVNIQSYSFFNHNKTLDFNPCTYAFIVDDTFKFSTRSDLLKTIIPTSEKFPVALNWAIDDDNSSSSLCKDNSFRESAPDNMQGYICRCNPGYQGNPYLPQGCQDINECKKPENDCIDQYHCHNTPGSYTCFCPKGYHGDGKKQGQGCTANEPKWRMAVVGVSVAISALLMVCSFFYCGIQKRNINKRKEKFFIENGGLVLKQLLSNIEGSMQRAKIFTEDELKKATNNFDKNEIIGQGGFGTVYKGTLDQTIIAIKMSKVIDPAQIDQFINEMIVLSQIHHPNVVRLIGCCLETPVPLLVYEFIRNKDLNYHLHDDGLATRLSWKIRLRIAVETAGALAHMHSDAPIHIIHRDVKSSNILLDDNFTAKVSDFGISRLVPLDQTQLSTVVQGTWGYMDPEYFQSGLLNDKSDVYSFGVILVELLTGEKAVSTTRPANDKSLATFFTSALKDDRLFRIIDQRVKKDGDLEQIKSVAELAQRCLRYRGEKRPSMKQVTRELQEMITVNKGKHIELVIDSYDATHPLLPPPTDFLGTTLSIGPRSMRSQEMKQLVNGR</sequence>
<feature type="domain" description="Protein kinase" evidence="23">
    <location>
        <begin position="414"/>
        <end position="687"/>
    </location>
</feature>
<evidence type="ECO:0000256" key="15">
    <source>
        <dbReference type="ARBA" id="ARBA00023180"/>
    </source>
</evidence>
<keyword evidence="2" id="KW-0723">Serine/threonine-protein kinase</keyword>
<dbReference type="InterPro" id="IPR001245">
    <property type="entry name" value="Ser-Thr/Tyr_kinase_cat_dom"/>
</dbReference>
<feature type="signal peptide" evidence="22">
    <location>
        <begin position="1"/>
        <end position="24"/>
    </location>
</feature>